<dbReference type="Pfam" id="PF04519">
    <property type="entry name" value="Bactofilin"/>
    <property type="match status" value="1"/>
</dbReference>
<comment type="caution">
    <text evidence="3">The sequence shown here is derived from an EMBL/GenBank/DDBJ whole genome shotgun (WGS) entry which is preliminary data.</text>
</comment>
<dbReference type="PANTHER" id="PTHR35024">
    <property type="entry name" value="HYPOTHETICAL CYTOSOLIC PROTEIN"/>
    <property type="match status" value="1"/>
</dbReference>
<organism evidence="3 4">
    <name type="scientific">Mangrovivirga halotolerans</name>
    <dbReference type="NCBI Taxonomy" id="2993936"/>
    <lineage>
        <taxon>Bacteria</taxon>
        <taxon>Pseudomonadati</taxon>
        <taxon>Bacteroidota</taxon>
        <taxon>Cytophagia</taxon>
        <taxon>Cytophagales</taxon>
        <taxon>Mangrovivirgaceae</taxon>
        <taxon>Mangrovivirga</taxon>
    </lineage>
</organism>
<evidence type="ECO:0000256" key="1">
    <source>
        <dbReference type="ARBA" id="ARBA00044755"/>
    </source>
</evidence>
<dbReference type="Proteomes" id="UP001209885">
    <property type="component" value="Unassembled WGS sequence"/>
</dbReference>
<dbReference type="PANTHER" id="PTHR35024:SF4">
    <property type="entry name" value="POLYMER-FORMING CYTOSKELETAL PROTEIN"/>
    <property type="match status" value="1"/>
</dbReference>
<accession>A0ABT3RWA0</accession>
<gene>
    <name evidence="3" type="ORF">OO013_18795</name>
</gene>
<protein>
    <submittedName>
        <fullName evidence="3">Polymer-forming cytoskeletal protein</fullName>
    </submittedName>
</protein>
<keyword evidence="4" id="KW-1185">Reference proteome</keyword>
<dbReference type="EMBL" id="JAPFQN010000012">
    <property type="protein sequence ID" value="MCX2745936.1"/>
    <property type="molecule type" value="Genomic_DNA"/>
</dbReference>
<feature type="region of interest" description="Disordered" evidence="2">
    <location>
        <begin position="126"/>
        <end position="147"/>
    </location>
</feature>
<reference evidence="3 4" key="1">
    <citation type="submission" date="2022-11" db="EMBL/GenBank/DDBJ databases">
        <title>The characterization of three novel Bacteroidetes species and genomic analysis of their roles in tidal elemental geochemical cycles.</title>
        <authorList>
            <person name="Ma K."/>
        </authorList>
    </citation>
    <scope>NUCLEOTIDE SEQUENCE [LARGE SCALE GENOMIC DNA]</scope>
    <source>
        <strain evidence="3 4">M17</strain>
    </source>
</reference>
<comment type="similarity">
    <text evidence="1">Belongs to the bactofilin family.</text>
</comment>
<feature type="compositionally biased region" description="Polar residues" evidence="2">
    <location>
        <begin position="126"/>
        <end position="136"/>
    </location>
</feature>
<proteinExistence type="inferred from homology"/>
<evidence type="ECO:0000256" key="2">
    <source>
        <dbReference type="SAM" id="MobiDB-lite"/>
    </source>
</evidence>
<evidence type="ECO:0000313" key="4">
    <source>
        <dbReference type="Proteomes" id="UP001209885"/>
    </source>
</evidence>
<name>A0ABT3RWA0_9BACT</name>
<dbReference type="InterPro" id="IPR007607">
    <property type="entry name" value="BacA/B"/>
</dbReference>
<evidence type="ECO:0000313" key="3">
    <source>
        <dbReference type="EMBL" id="MCX2745936.1"/>
    </source>
</evidence>
<dbReference type="RefSeq" id="WP_266058558.1">
    <property type="nucleotide sequence ID" value="NZ_JAPFQN010000012.1"/>
</dbReference>
<sequence>MLRKDEKSSDKATTAHNIIGKGTTLRGDLETYGNLGIEGKVIGNIKTKSKIAVGQSSLVDGNITAQNAEVAGEVKGTIEVNEVLILKPSAVIHGDIITNKLVVESGAKFNGGCKMGVSMGEIKIGETSSTNKQNGAVSGKQKAPTAG</sequence>